<accession>A0A264W0Y0</accession>
<evidence type="ECO:0000256" key="7">
    <source>
        <dbReference type="ARBA" id="ARBA00022932"/>
    </source>
</evidence>
<name>A0A264W0Y0_9BACL</name>
<dbReference type="GO" id="GO:0006260">
    <property type="term" value="P:DNA replication"/>
    <property type="evidence" value="ECO:0007669"/>
    <property type="project" value="UniProtKB-KW"/>
</dbReference>
<evidence type="ECO:0000256" key="6">
    <source>
        <dbReference type="ARBA" id="ARBA00022705"/>
    </source>
</evidence>
<sequence length="1019" mass="114326">MMLWEICINFKEVPMAICYPQLVTSMDLLQSTIRLDRLGPFLAGQGVQLAALTNSTLYGVQAFYKEMVRHSIQPVIGLRYRLELSDEDVVQAISYATNETGWKNLLKLSSALETRHVDALPTSWFRAYSKGLVTAVVVTEDSYPRIASYLSASVIPAVSSETVEQHLFIEELREMHPLVLPYAPAQLEDEEDRLAFRVLQALSEGKKLQETEELPVIPLLTKQQWDDKFASLGDWQSTFFQLFCEGYAVSEKTPKLPRFPVPEGTNANDYLSRLATHQLEQKGLATNNAYLERLKYELSIIQSMGYSDYFLIVQDFINYAKSKGISVGPGRGSSASSLVAYVLGITGVDPIEYGLLFERFLNPERVSLPDIDVDFADYRRDEVIRYVQQKYGEKFVAQIVAFGTLSTKAVAREVARVMELPQETLAFLSKSVPAQVASLETAVNESKDLQAFISREEKHELWYQLAKRLEGMPRNTTVHAAGVVISPKPLVEVVPIEEHNDGMYLTQWTMKEVEEAGLLKMDFLGLRNLTMLDQMTASIRETQSPDFSLSRIDREDAKALALLSSGDTLGIFQFESSGMKKALQTVHPTSFREVVAVNALFRPGPMAFIPNFAARKQGKEAVRYAHPSVEPILKETYGIIVYQEQIMQLARSIAGYSYAEADNLRRAVSKKDRNVLTAEKNNFTTRAQQQGVAGQTAATLYDLIVRFAEYGFPKSHATAYSLIAMQMAYIKAHYPEAFYTTLLTSTTGNKEKQVAVFREMKRRGLALLPPDLWKSFGRFTMDNGGIRVGLSSIKGIPRPFMQQLLAIRKQRNTPWKSLFELAADLSAQYFTRATIEPLIKAGALDFLGKDRAVLLASLDPAIMHAELVRPTVDNDLLSGSIGSFGEPKYTEAAIMPDNYKLAYEKEVLGTFLSAHPVEGARNQFNSNLRPIDEVQLANGSQVELVGLLKDLRKIRTKKGQAMAFGVLEDERDEIDLTFFPEVFANVNVHLKEQTVLHVRGKIEQRNGKNQLIVQSLQPL</sequence>
<dbReference type="AlphaFoldDB" id="A0A264W0Y0"/>
<organism evidence="15 16">
    <name type="scientific">Tetzosporium hominis</name>
    <dbReference type="NCBI Taxonomy" id="2020506"/>
    <lineage>
        <taxon>Bacteria</taxon>
        <taxon>Bacillati</taxon>
        <taxon>Bacillota</taxon>
        <taxon>Bacilli</taxon>
        <taxon>Bacillales</taxon>
        <taxon>Caryophanaceae</taxon>
        <taxon>Tetzosporium</taxon>
    </lineage>
</organism>
<dbReference type="Pfam" id="PF07733">
    <property type="entry name" value="DNA_pol3_alpha"/>
    <property type="match status" value="1"/>
</dbReference>
<dbReference type="InterPro" id="IPR029460">
    <property type="entry name" value="DNAPol_HHH"/>
</dbReference>
<dbReference type="EMBL" id="NOKQ01000276">
    <property type="protein sequence ID" value="OZS77224.1"/>
    <property type="molecule type" value="Genomic_DNA"/>
</dbReference>
<feature type="domain" description="PHP" evidence="11">
    <location>
        <begin position="24"/>
        <end position="136"/>
    </location>
</feature>
<dbReference type="GO" id="GO:0008408">
    <property type="term" value="F:3'-5' exonuclease activity"/>
    <property type="evidence" value="ECO:0007669"/>
    <property type="project" value="InterPro"/>
</dbReference>
<feature type="domain" description="DNA polymerase III alpha subunit finger" evidence="14">
    <location>
        <begin position="528"/>
        <end position="691"/>
    </location>
</feature>
<dbReference type="InterPro" id="IPR004013">
    <property type="entry name" value="PHP_dom"/>
</dbReference>
<dbReference type="InterPro" id="IPR004365">
    <property type="entry name" value="NA-bd_OB_tRNA"/>
</dbReference>
<evidence type="ECO:0000256" key="3">
    <source>
        <dbReference type="ARBA" id="ARBA00012417"/>
    </source>
</evidence>
<dbReference type="Pfam" id="PF14579">
    <property type="entry name" value="HHH_6"/>
    <property type="match status" value="1"/>
</dbReference>
<keyword evidence="4" id="KW-0808">Transferase</keyword>
<dbReference type="PANTHER" id="PTHR32294">
    <property type="entry name" value="DNA POLYMERASE III SUBUNIT ALPHA"/>
    <property type="match status" value="1"/>
</dbReference>
<evidence type="ECO:0000256" key="5">
    <source>
        <dbReference type="ARBA" id="ARBA00022695"/>
    </source>
</evidence>
<evidence type="ECO:0000259" key="13">
    <source>
        <dbReference type="Pfam" id="PF14579"/>
    </source>
</evidence>
<comment type="catalytic activity">
    <reaction evidence="9">
        <text>DNA(n) + a 2'-deoxyribonucleoside 5'-triphosphate = DNA(n+1) + diphosphate</text>
        <dbReference type="Rhea" id="RHEA:22508"/>
        <dbReference type="Rhea" id="RHEA-COMP:17339"/>
        <dbReference type="Rhea" id="RHEA-COMP:17340"/>
        <dbReference type="ChEBI" id="CHEBI:33019"/>
        <dbReference type="ChEBI" id="CHEBI:61560"/>
        <dbReference type="ChEBI" id="CHEBI:173112"/>
        <dbReference type="EC" id="2.7.7.7"/>
    </reaction>
</comment>
<evidence type="ECO:0000256" key="2">
    <source>
        <dbReference type="ARBA" id="ARBA00009496"/>
    </source>
</evidence>
<dbReference type="PANTHER" id="PTHR32294:SF0">
    <property type="entry name" value="DNA POLYMERASE III SUBUNIT ALPHA"/>
    <property type="match status" value="1"/>
</dbReference>
<protein>
    <recommendedName>
        <fullName evidence="3">DNA-directed DNA polymerase</fullName>
        <ecNumber evidence="3">2.7.7.7</ecNumber>
    </recommendedName>
</protein>
<dbReference type="InterPro" id="IPR040982">
    <property type="entry name" value="DNA_pol3_finger"/>
</dbReference>
<comment type="function">
    <text evidence="8">DNA polymerase III is a complex, multichain enzyme responsible for most of the replicative synthesis in bacteria. This DNA polymerase also exhibits 3' to 5' exonuclease activity. The alpha chain is the DNA polymerase.</text>
</comment>
<feature type="domain" description="Bacterial DNA polymerase III alpha subunit NTPase" evidence="12">
    <location>
        <begin position="270"/>
        <end position="525"/>
    </location>
</feature>
<comment type="similarity">
    <text evidence="2">Belongs to the DNA polymerase type-C family. DnaE subfamily.</text>
</comment>
<evidence type="ECO:0000256" key="1">
    <source>
        <dbReference type="ARBA" id="ARBA00004496"/>
    </source>
</evidence>
<feature type="domain" description="DNA polymerase helix-hairpin-helix motif" evidence="13">
    <location>
        <begin position="764"/>
        <end position="852"/>
    </location>
</feature>
<evidence type="ECO:0000256" key="9">
    <source>
        <dbReference type="ARBA" id="ARBA00049244"/>
    </source>
</evidence>
<dbReference type="Pfam" id="PF17657">
    <property type="entry name" value="DNA_pol3_finger"/>
    <property type="match status" value="1"/>
</dbReference>
<dbReference type="GO" id="GO:0005737">
    <property type="term" value="C:cytoplasm"/>
    <property type="evidence" value="ECO:0007669"/>
    <property type="project" value="UniProtKB-SubCell"/>
</dbReference>
<evidence type="ECO:0000259" key="12">
    <source>
        <dbReference type="Pfam" id="PF07733"/>
    </source>
</evidence>
<dbReference type="OrthoDB" id="9803237at2"/>
<keyword evidence="16" id="KW-1185">Reference proteome</keyword>
<dbReference type="Pfam" id="PF02811">
    <property type="entry name" value="PHP"/>
    <property type="match status" value="1"/>
</dbReference>
<dbReference type="InterPro" id="IPR011708">
    <property type="entry name" value="DNA_pol3_alpha_NTPase_dom"/>
</dbReference>
<evidence type="ECO:0000259" key="11">
    <source>
        <dbReference type="Pfam" id="PF02811"/>
    </source>
</evidence>
<dbReference type="Proteomes" id="UP000217065">
    <property type="component" value="Unassembled WGS sequence"/>
</dbReference>
<evidence type="ECO:0000259" key="14">
    <source>
        <dbReference type="Pfam" id="PF17657"/>
    </source>
</evidence>
<evidence type="ECO:0000259" key="10">
    <source>
        <dbReference type="Pfam" id="PF01336"/>
    </source>
</evidence>
<evidence type="ECO:0000256" key="4">
    <source>
        <dbReference type="ARBA" id="ARBA00022679"/>
    </source>
</evidence>
<evidence type="ECO:0000313" key="15">
    <source>
        <dbReference type="EMBL" id="OZS77224.1"/>
    </source>
</evidence>
<dbReference type="Gene3D" id="3.20.20.140">
    <property type="entry name" value="Metal-dependent hydrolases"/>
    <property type="match status" value="1"/>
</dbReference>
<dbReference type="Pfam" id="PF01336">
    <property type="entry name" value="tRNA_anti-codon"/>
    <property type="match status" value="1"/>
</dbReference>
<dbReference type="NCBIfam" id="TIGR00594">
    <property type="entry name" value="polc"/>
    <property type="match status" value="1"/>
</dbReference>
<keyword evidence="7" id="KW-0239">DNA-directed DNA polymerase</keyword>
<dbReference type="CDD" id="cd04485">
    <property type="entry name" value="DnaE_OBF"/>
    <property type="match status" value="1"/>
</dbReference>
<comment type="subcellular location">
    <subcellularLocation>
        <location evidence="1">Cytoplasm</location>
    </subcellularLocation>
</comment>
<keyword evidence="6" id="KW-0235">DNA replication</keyword>
<dbReference type="Gene3D" id="1.10.10.1600">
    <property type="entry name" value="Bacterial DNA polymerase III alpha subunit, thumb domain"/>
    <property type="match status" value="1"/>
</dbReference>
<dbReference type="InterPro" id="IPR041931">
    <property type="entry name" value="DNA_pol3_alpha_thumb_dom"/>
</dbReference>
<feature type="domain" description="OB" evidence="10">
    <location>
        <begin position="943"/>
        <end position="1019"/>
    </location>
</feature>
<evidence type="ECO:0000313" key="16">
    <source>
        <dbReference type="Proteomes" id="UP000217065"/>
    </source>
</evidence>
<evidence type="ECO:0000256" key="8">
    <source>
        <dbReference type="ARBA" id="ARBA00025611"/>
    </source>
</evidence>
<proteinExistence type="inferred from homology"/>
<keyword evidence="5" id="KW-0548">Nucleotidyltransferase</keyword>
<gene>
    <name evidence="15" type="ORF">CF394_12685</name>
</gene>
<dbReference type="GO" id="GO:0003887">
    <property type="term" value="F:DNA-directed DNA polymerase activity"/>
    <property type="evidence" value="ECO:0007669"/>
    <property type="project" value="UniProtKB-KW"/>
</dbReference>
<reference evidence="15 16" key="1">
    <citation type="submission" date="2017-07" db="EMBL/GenBank/DDBJ databases">
        <title>Tetzosporium hominis gen.nov. sp.nov.</title>
        <authorList>
            <person name="Tetz G."/>
            <person name="Tetz V."/>
        </authorList>
    </citation>
    <scope>NUCLEOTIDE SEQUENCE [LARGE SCALE GENOMIC DNA]</scope>
    <source>
        <strain evidence="15 16">VT-49</strain>
    </source>
</reference>
<dbReference type="Gene3D" id="1.10.150.870">
    <property type="match status" value="1"/>
</dbReference>
<dbReference type="InterPro" id="IPR004805">
    <property type="entry name" value="DnaE2/DnaE/PolC"/>
</dbReference>
<dbReference type="GO" id="GO:0003676">
    <property type="term" value="F:nucleic acid binding"/>
    <property type="evidence" value="ECO:0007669"/>
    <property type="project" value="InterPro"/>
</dbReference>
<comment type="caution">
    <text evidence="15">The sequence shown here is derived from an EMBL/GenBank/DDBJ whole genome shotgun (WGS) entry which is preliminary data.</text>
</comment>
<dbReference type="EC" id="2.7.7.7" evidence="3"/>